<keyword evidence="3" id="KW-0732">Signal</keyword>
<feature type="compositionally biased region" description="Polar residues" evidence="1">
    <location>
        <begin position="231"/>
        <end position="240"/>
    </location>
</feature>
<keyword evidence="4" id="KW-1185">Reference proteome</keyword>
<feature type="compositionally biased region" description="Polar residues" evidence="1">
    <location>
        <begin position="174"/>
        <end position="218"/>
    </location>
</feature>
<feature type="transmembrane region" description="Helical" evidence="2">
    <location>
        <begin position="325"/>
        <end position="346"/>
    </location>
</feature>
<feature type="compositionally biased region" description="Polar residues" evidence="1">
    <location>
        <begin position="76"/>
        <end position="87"/>
    </location>
</feature>
<reference evidence="5" key="1">
    <citation type="submission" date="2020-12" db="UniProtKB">
        <authorList>
            <consortium name="WormBaseParasite"/>
        </authorList>
    </citation>
    <scope>IDENTIFICATION</scope>
    <source>
        <strain evidence="5">MHco3</strain>
    </source>
</reference>
<evidence type="ECO:0000256" key="3">
    <source>
        <dbReference type="SAM" id="SignalP"/>
    </source>
</evidence>
<evidence type="ECO:0000256" key="1">
    <source>
        <dbReference type="SAM" id="MobiDB-lite"/>
    </source>
</evidence>
<accession>A0A7I4Y6Z3</accession>
<keyword evidence="2" id="KW-1133">Transmembrane helix</keyword>
<keyword evidence="2" id="KW-0812">Transmembrane</keyword>
<feature type="compositionally biased region" description="Polar residues" evidence="1">
    <location>
        <begin position="152"/>
        <end position="166"/>
    </location>
</feature>
<protein>
    <submittedName>
        <fullName evidence="5">Flocculation protein FLO11-like</fullName>
    </submittedName>
</protein>
<dbReference type="AlphaFoldDB" id="A0A7I4Y6Z3"/>
<evidence type="ECO:0000313" key="5">
    <source>
        <dbReference type="WBParaSite" id="HCON_00060420-00001"/>
    </source>
</evidence>
<dbReference type="Proteomes" id="UP000025227">
    <property type="component" value="Unplaced"/>
</dbReference>
<feature type="region of interest" description="Disordered" evidence="1">
    <location>
        <begin position="30"/>
        <end position="318"/>
    </location>
</feature>
<feature type="compositionally biased region" description="Polar residues" evidence="1">
    <location>
        <begin position="108"/>
        <end position="117"/>
    </location>
</feature>
<feature type="signal peptide" evidence="3">
    <location>
        <begin position="1"/>
        <end position="20"/>
    </location>
</feature>
<proteinExistence type="predicted"/>
<evidence type="ECO:0000256" key="2">
    <source>
        <dbReference type="SAM" id="Phobius"/>
    </source>
</evidence>
<evidence type="ECO:0000313" key="4">
    <source>
        <dbReference type="Proteomes" id="UP000025227"/>
    </source>
</evidence>
<feature type="chain" id="PRO_5029785356" evidence="3">
    <location>
        <begin position="21"/>
        <end position="423"/>
    </location>
</feature>
<keyword evidence="2" id="KW-0472">Membrane</keyword>
<dbReference type="WBParaSite" id="HCON_00060420-00001">
    <property type="protein sequence ID" value="HCON_00060420-00001"/>
    <property type="gene ID" value="HCON_00060420"/>
</dbReference>
<feature type="compositionally biased region" description="Low complexity" evidence="1">
    <location>
        <begin position="59"/>
        <end position="75"/>
    </location>
</feature>
<organism evidence="4 5">
    <name type="scientific">Haemonchus contortus</name>
    <name type="common">Barber pole worm</name>
    <dbReference type="NCBI Taxonomy" id="6289"/>
    <lineage>
        <taxon>Eukaryota</taxon>
        <taxon>Metazoa</taxon>
        <taxon>Ecdysozoa</taxon>
        <taxon>Nematoda</taxon>
        <taxon>Chromadorea</taxon>
        <taxon>Rhabditida</taxon>
        <taxon>Rhabditina</taxon>
        <taxon>Rhabditomorpha</taxon>
        <taxon>Strongyloidea</taxon>
        <taxon>Trichostrongylidae</taxon>
        <taxon>Haemonchus</taxon>
    </lineage>
</organism>
<name>A0A7I4Y6Z3_HAECO</name>
<sequence length="423" mass="45243">MLFLSSSCFLLLYTLPPLLAQDVVEMTDDPNDFVTAPDAPLSDPGDPGMEENPTFPSLSDDAAAIENEESSSISSGTSLNDTMSTPESIPPKEEPQKAAADFDAPKPENSSGPTGEPQTIPGDSEEPNPEGPTGSTEEPQTASGESEKPNPEDSSGSTEEPQTASGESEKPNPEDSSGSTEEAQTSPGDSETASPEEFTPSTEDFQNTSPDGPIQSFSDMPIIDANMSEALDSNKSTAATDESALGVSDDTNDTSTTPFPDVARETTPFETSYSPTGIAPGMTPEGSRPSPTEGPTPKGTSKPSGQSDSSDSDSTHSESDSVRRITFFFLLAIILLALIFTYLFHLRTRKRVAHKKAQMKAAMKRRRMSNEWPDHGQEKEITVVKFDTGVQKIEGEESPGGASSQRILKIERRPSAELAYYRR</sequence>
<feature type="compositionally biased region" description="Polar residues" evidence="1">
    <location>
        <begin position="133"/>
        <end position="144"/>
    </location>
</feature>
<dbReference type="OMA" id="ESNTDRG"/>